<evidence type="ECO:0000313" key="7">
    <source>
        <dbReference type="EMBL" id="KGM47206.1"/>
    </source>
</evidence>
<dbReference type="STRING" id="1461694.ATO9_19565"/>
<evidence type="ECO:0000313" key="8">
    <source>
        <dbReference type="Proteomes" id="UP000030004"/>
    </source>
</evidence>
<dbReference type="Gene3D" id="3.10.20.30">
    <property type="match status" value="1"/>
</dbReference>
<dbReference type="PROSITE" id="PS00197">
    <property type="entry name" value="2FE2S_FER_1"/>
    <property type="match status" value="1"/>
</dbReference>
<evidence type="ECO:0000259" key="6">
    <source>
        <dbReference type="PROSITE" id="PS51085"/>
    </source>
</evidence>
<dbReference type="InterPro" id="IPR002888">
    <property type="entry name" value="2Fe-2S-bd"/>
</dbReference>
<evidence type="ECO:0000256" key="4">
    <source>
        <dbReference type="ARBA" id="ARBA00023004"/>
    </source>
</evidence>
<dbReference type="EMBL" id="AQQX01000013">
    <property type="protein sequence ID" value="KGM47206.1"/>
    <property type="molecule type" value="Genomic_DNA"/>
</dbReference>
<evidence type="ECO:0000256" key="5">
    <source>
        <dbReference type="ARBA" id="ARBA00023014"/>
    </source>
</evidence>
<keyword evidence="5" id="KW-0411">Iron-sulfur</keyword>
<dbReference type="InterPro" id="IPR001041">
    <property type="entry name" value="2Fe-2S_ferredoxin-type"/>
</dbReference>
<reference evidence="7 8" key="1">
    <citation type="journal article" date="2015" name="Antonie Van Leeuwenhoek">
        <title>Pseudooceanicola atlanticus gen. nov. sp. nov., isolated from surface seawater of the Atlantic Ocean and reclassification of Oceanicola batsensis, Oceanicola marinus, Oceanicola nitratireducens, Oceanicola nanhaiensis, Oceanicola antarcticus and Oceanicola flagellatus, as Pseudooceanicola batsensis comb. nov., Pseudooceanicola marinus comb. nov., Pseudooceanicola nitratireducens comb. nov., Pseudooceanicola nanhaiensis comb. nov., Pseudooceanicola antarcticus comb. nov., and Pseudooceanicola flagellatus comb. nov.</title>
        <authorList>
            <person name="Lai Q."/>
            <person name="Li G."/>
            <person name="Liu X."/>
            <person name="Du Y."/>
            <person name="Sun F."/>
            <person name="Shao Z."/>
        </authorList>
    </citation>
    <scope>NUCLEOTIDE SEQUENCE [LARGE SCALE GENOMIC DNA]</scope>
    <source>
        <strain evidence="7 8">22II-s11g</strain>
    </source>
</reference>
<dbReference type="PROSITE" id="PS51085">
    <property type="entry name" value="2FE2S_FER_2"/>
    <property type="match status" value="1"/>
</dbReference>
<keyword evidence="2" id="KW-0479">Metal-binding</keyword>
<dbReference type="OrthoDB" id="9792018at2"/>
<name>A0A0A0E863_9RHOB</name>
<sequence length="159" mass="16758">MMAKKVLHSLTLNGEQVDVATPSGATLLETLREDLRVLSSKRGCNQGVCGACTLLVDGKPVRACLTLTARCEGHEIQTVDGMGEDHVMATLQRHMVESGGVQCGFCTGGVLISARELLAEDPMPSREAVKTALSGNVCRCTGYRTIVDAVVGAAEELAQ</sequence>
<dbReference type="Pfam" id="PF00111">
    <property type="entry name" value="Fer2"/>
    <property type="match status" value="1"/>
</dbReference>
<dbReference type="GO" id="GO:0051537">
    <property type="term" value="F:2 iron, 2 sulfur cluster binding"/>
    <property type="evidence" value="ECO:0007669"/>
    <property type="project" value="UniProtKB-KW"/>
</dbReference>
<proteinExistence type="predicted"/>
<dbReference type="Pfam" id="PF01799">
    <property type="entry name" value="Fer2_2"/>
    <property type="match status" value="1"/>
</dbReference>
<keyword evidence="8" id="KW-1185">Reference proteome</keyword>
<dbReference type="Gene3D" id="1.10.150.120">
    <property type="entry name" value="[2Fe-2S]-binding domain"/>
    <property type="match status" value="1"/>
</dbReference>
<feature type="domain" description="2Fe-2S ferredoxin-type" evidence="6">
    <location>
        <begin position="8"/>
        <end position="82"/>
    </location>
</feature>
<dbReference type="eggNOG" id="COG2080">
    <property type="taxonomic scope" value="Bacteria"/>
</dbReference>
<dbReference type="InterPro" id="IPR051452">
    <property type="entry name" value="Diverse_Oxidoreductases"/>
</dbReference>
<protein>
    <recommendedName>
        <fullName evidence="6">2Fe-2S ferredoxin-type domain-containing protein</fullName>
    </recommendedName>
</protein>
<evidence type="ECO:0000256" key="3">
    <source>
        <dbReference type="ARBA" id="ARBA00023002"/>
    </source>
</evidence>
<dbReference type="RefSeq" id="WP_052418473.1">
    <property type="nucleotide sequence ID" value="NZ_AQQX01000013.1"/>
</dbReference>
<dbReference type="SUPFAM" id="SSF47741">
    <property type="entry name" value="CO dehydrogenase ISP C-domain like"/>
    <property type="match status" value="1"/>
</dbReference>
<dbReference type="PANTHER" id="PTHR44379:SF8">
    <property type="entry name" value="XANTHINE DEHYDROGENASE IRON-SULFUR-BINDING SUBUNIT XDHC-RELATED"/>
    <property type="match status" value="1"/>
</dbReference>
<dbReference type="GO" id="GO:0016491">
    <property type="term" value="F:oxidoreductase activity"/>
    <property type="evidence" value="ECO:0007669"/>
    <property type="project" value="UniProtKB-KW"/>
</dbReference>
<organism evidence="7 8">
    <name type="scientific">Pseudooceanicola atlanticus</name>
    <dbReference type="NCBI Taxonomy" id="1461694"/>
    <lineage>
        <taxon>Bacteria</taxon>
        <taxon>Pseudomonadati</taxon>
        <taxon>Pseudomonadota</taxon>
        <taxon>Alphaproteobacteria</taxon>
        <taxon>Rhodobacterales</taxon>
        <taxon>Paracoccaceae</taxon>
        <taxon>Pseudooceanicola</taxon>
    </lineage>
</organism>
<dbReference type="GO" id="GO:0046872">
    <property type="term" value="F:metal ion binding"/>
    <property type="evidence" value="ECO:0007669"/>
    <property type="project" value="UniProtKB-KW"/>
</dbReference>
<dbReference type="InterPro" id="IPR036884">
    <property type="entry name" value="2Fe-2S-bd_dom_sf"/>
</dbReference>
<dbReference type="Proteomes" id="UP000030004">
    <property type="component" value="Unassembled WGS sequence"/>
</dbReference>
<accession>A0A0A0E863</accession>
<dbReference type="InterPro" id="IPR006058">
    <property type="entry name" value="2Fe2S_fd_BS"/>
</dbReference>
<dbReference type="PANTHER" id="PTHR44379">
    <property type="entry name" value="OXIDOREDUCTASE WITH IRON-SULFUR SUBUNIT"/>
    <property type="match status" value="1"/>
</dbReference>
<dbReference type="InterPro" id="IPR036010">
    <property type="entry name" value="2Fe-2S_ferredoxin-like_sf"/>
</dbReference>
<gene>
    <name evidence="7" type="ORF">ATO9_19565</name>
</gene>
<dbReference type="SUPFAM" id="SSF54292">
    <property type="entry name" value="2Fe-2S ferredoxin-like"/>
    <property type="match status" value="1"/>
</dbReference>
<keyword evidence="4" id="KW-0408">Iron</keyword>
<dbReference type="InterPro" id="IPR012675">
    <property type="entry name" value="Beta-grasp_dom_sf"/>
</dbReference>
<keyword evidence="3" id="KW-0560">Oxidoreductase</keyword>
<keyword evidence="1" id="KW-0001">2Fe-2S</keyword>
<dbReference type="AlphaFoldDB" id="A0A0A0E863"/>
<evidence type="ECO:0000256" key="1">
    <source>
        <dbReference type="ARBA" id="ARBA00022714"/>
    </source>
</evidence>
<evidence type="ECO:0000256" key="2">
    <source>
        <dbReference type="ARBA" id="ARBA00022723"/>
    </source>
</evidence>
<comment type="caution">
    <text evidence="7">The sequence shown here is derived from an EMBL/GenBank/DDBJ whole genome shotgun (WGS) entry which is preliminary data.</text>
</comment>